<name>A0A3F3PIX7_9EURO</name>
<keyword evidence="2" id="KW-1185">Reference proteome</keyword>
<gene>
    <name evidence="1" type="ORF">BDQ94DRAFT_186407</name>
</gene>
<dbReference type="EMBL" id="KZ852121">
    <property type="protein sequence ID" value="RDH26743.1"/>
    <property type="molecule type" value="Genomic_DNA"/>
</dbReference>
<reference evidence="1 2" key="1">
    <citation type="submission" date="2018-07" db="EMBL/GenBank/DDBJ databases">
        <title>The genomes of Aspergillus section Nigri reveals drivers in fungal speciation.</title>
        <authorList>
            <consortium name="DOE Joint Genome Institute"/>
            <person name="Vesth T.C."/>
            <person name="Nybo J."/>
            <person name="Theobald S."/>
            <person name="Brandl J."/>
            <person name="Frisvad J.C."/>
            <person name="Nielsen K.F."/>
            <person name="Lyhne E.K."/>
            <person name="Kogle M.E."/>
            <person name="Kuo A."/>
            <person name="Riley R."/>
            <person name="Clum A."/>
            <person name="Nolan M."/>
            <person name="Lipzen A."/>
            <person name="Salamov A."/>
            <person name="Henrissat B."/>
            <person name="Wiebenga A."/>
            <person name="De vries R.P."/>
            <person name="Grigoriev I.V."/>
            <person name="Mortensen U.H."/>
            <person name="Andersen M.R."/>
            <person name="Baker S.E."/>
        </authorList>
    </citation>
    <scope>NUCLEOTIDE SEQUENCE [LARGE SCALE GENOMIC DNA]</scope>
    <source>
        <strain evidence="1 2">CBS 139.54b</strain>
    </source>
</reference>
<dbReference type="AlphaFoldDB" id="A0A3F3PIX7"/>
<dbReference type="GeneID" id="38143496"/>
<protein>
    <submittedName>
        <fullName evidence="1">Uncharacterized protein</fullName>
    </submittedName>
</protein>
<accession>A0A3F3PIX7</accession>
<dbReference type="RefSeq" id="XP_026619765.1">
    <property type="nucleotide sequence ID" value="XM_026775140.1"/>
</dbReference>
<dbReference type="Proteomes" id="UP000253729">
    <property type="component" value="Unassembled WGS sequence"/>
</dbReference>
<evidence type="ECO:0000313" key="2">
    <source>
        <dbReference type="Proteomes" id="UP000253729"/>
    </source>
</evidence>
<evidence type="ECO:0000313" key="1">
    <source>
        <dbReference type="EMBL" id="RDH26743.1"/>
    </source>
</evidence>
<proteinExistence type="predicted"/>
<organism evidence="1 2">
    <name type="scientific">Aspergillus welwitschiae</name>
    <dbReference type="NCBI Taxonomy" id="1341132"/>
    <lineage>
        <taxon>Eukaryota</taxon>
        <taxon>Fungi</taxon>
        <taxon>Dikarya</taxon>
        <taxon>Ascomycota</taxon>
        <taxon>Pezizomycotina</taxon>
        <taxon>Eurotiomycetes</taxon>
        <taxon>Eurotiomycetidae</taxon>
        <taxon>Eurotiales</taxon>
        <taxon>Aspergillaceae</taxon>
        <taxon>Aspergillus</taxon>
        <taxon>Aspergillus subgen. Circumdati</taxon>
    </lineage>
</organism>
<sequence>MCENIQDLIKAIPGLVPEIAEHVSSQLSGGISYQHTFQTTSRQLYTAFLENADPSKFLIGIGIRLAMTPLTTVSTVNFQNSYHAMQDLHHTIRGTDISEIAVMSVLVKLAAHAVTQPHHTSKESQEFVKLCLARLDISETFLTVCTATERICNYGDRRLSGASHEVACGLVLPRRVQVSFFLQDILLFLNEVRTVYLVGFQSDRLSLHNILLILIEAFPTLIDEWLSNHPNPIHFELYSLLGLLSMLLGHSQKGNPDSFYYAICLAVNDLERTLGIIRKEMSMAILHGELGWDGATYASITFGAYLDDLRKQLLHLQDHAD</sequence>